<evidence type="ECO:0000313" key="2">
    <source>
        <dbReference type="EMBL" id="CDN85997.1"/>
    </source>
</evidence>
<protein>
    <submittedName>
        <fullName evidence="2">Sulfate transporter/antisigma-factor antagonist STAS</fullName>
    </submittedName>
</protein>
<dbReference type="InterPro" id="IPR058548">
    <property type="entry name" value="MlaB-like_STAS"/>
</dbReference>
<dbReference type="SUPFAM" id="SSF52091">
    <property type="entry name" value="SpoIIaa-like"/>
    <property type="match status" value="1"/>
</dbReference>
<accession>A0A1L1PGB0</accession>
<dbReference type="InterPro" id="IPR002645">
    <property type="entry name" value="STAS_dom"/>
</dbReference>
<dbReference type="Proteomes" id="UP000028878">
    <property type="component" value="Unassembled WGS sequence"/>
</dbReference>
<dbReference type="EMBL" id="CCAE010000002">
    <property type="protein sequence ID" value="CDN85997.1"/>
    <property type="molecule type" value="Genomic_DNA"/>
</dbReference>
<organism evidence="2 3">
    <name type="scientific">Hydrogenophaga intermedia</name>
    <dbReference type="NCBI Taxonomy" id="65786"/>
    <lineage>
        <taxon>Bacteria</taxon>
        <taxon>Pseudomonadati</taxon>
        <taxon>Pseudomonadota</taxon>
        <taxon>Betaproteobacteria</taxon>
        <taxon>Burkholderiales</taxon>
        <taxon>Comamonadaceae</taxon>
        <taxon>Hydrogenophaga</taxon>
    </lineage>
</organism>
<evidence type="ECO:0000259" key="1">
    <source>
        <dbReference type="PROSITE" id="PS50801"/>
    </source>
</evidence>
<dbReference type="PANTHER" id="PTHR35849:SF1">
    <property type="entry name" value="INTERMEMBRANE PHOSPHOLIPID TRANSPORT SYSTEM BINDING PROTEIN MLAB"/>
    <property type="match status" value="1"/>
</dbReference>
<proteinExistence type="predicted"/>
<dbReference type="RefSeq" id="WP_009516468.1">
    <property type="nucleotide sequence ID" value="NZ_CCAE010000002.1"/>
</dbReference>
<feature type="domain" description="STAS" evidence="1">
    <location>
        <begin position="1"/>
        <end position="90"/>
    </location>
</feature>
<keyword evidence="3" id="KW-1185">Reference proteome</keyword>
<gene>
    <name evidence="2" type="ORF">BN948_00395</name>
</gene>
<dbReference type="Pfam" id="PF13466">
    <property type="entry name" value="STAS_2"/>
    <property type="match status" value="1"/>
</dbReference>
<evidence type="ECO:0000313" key="3">
    <source>
        <dbReference type="Proteomes" id="UP000028878"/>
    </source>
</evidence>
<dbReference type="PANTHER" id="PTHR35849">
    <property type="entry name" value="BLR2341 PROTEIN"/>
    <property type="match status" value="1"/>
</dbReference>
<dbReference type="InterPro" id="IPR036513">
    <property type="entry name" value="STAS_dom_sf"/>
</dbReference>
<dbReference type="PROSITE" id="PS50801">
    <property type="entry name" value="STAS"/>
    <property type="match status" value="1"/>
</dbReference>
<dbReference type="AlphaFoldDB" id="A0A1L1PGB0"/>
<reference evidence="3" key="1">
    <citation type="submission" date="2014-11" db="EMBL/GenBank/DDBJ databases">
        <title>Draft genome sequence of Hydrogenophaga intermedia S1.</title>
        <authorList>
            <person name="Gan H.M."/>
            <person name="Chew T.H."/>
            <person name="Stolz A."/>
        </authorList>
    </citation>
    <scope>NUCLEOTIDE SEQUENCE [LARGE SCALE GENOMIC DNA]</scope>
    <source>
        <strain evidence="3">S1</strain>
    </source>
</reference>
<dbReference type="InterPro" id="IPR052746">
    <property type="entry name" value="MlaB_ABC_Transporter"/>
</dbReference>
<dbReference type="Gene3D" id="3.30.750.24">
    <property type="entry name" value="STAS domain"/>
    <property type="match status" value="1"/>
</dbReference>
<sequence>MSDARLPARLTTAEAASVLQELRSALAAEPGDAVTLDAGGLRSFDSAAVALLLELQRELRRTGRTLRVTQWPPRLRDLVTAYGVQELLPA</sequence>
<name>A0A1L1PGB0_HYDIT</name>